<dbReference type="PANTHER" id="PTHR32027">
    <property type="entry name" value="CYTOSINE DEAMINASE"/>
    <property type="match status" value="1"/>
</dbReference>
<dbReference type="GO" id="GO:0016814">
    <property type="term" value="F:hydrolase activity, acting on carbon-nitrogen (but not peptide) bonds, in cyclic amidines"/>
    <property type="evidence" value="ECO:0007669"/>
    <property type="project" value="TreeGrafter"/>
</dbReference>
<dbReference type="RefSeq" id="WP_053568506.1">
    <property type="nucleotide sequence ID" value="NZ_FCNY02000013.1"/>
</dbReference>
<dbReference type="Proteomes" id="UP000054740">
    <property type="component" value="Unassembled WGS sequence"/>
</dbReference>
<dbReference type="NCBIfam" id="NF004636">
    <property type="entry name" value="PRK05985.1"/>
    <property type="match status" value="1"/>
</dbReference>
<evidence type="ECO:0000313" key="3">
    <source>
        <dbReference type="Proteomes" id="UP000054740"/>
    </source>
</evidence>
<dbReference type="CDD" id="cd01293">
    <property type="entry name" value="Bact_CD"/>
    <property type="match status" value="1"/>
</dbReference>
<feature type="domain" description="Amidohydrolase 3" evidence="1">
    <location>
        <begin position="48"/>
        <end position="385"/>
    </location>
</feature>
<reference evidence="3" key="1">
    <citation type="submission" date="2016-01" db="EMBL/GenBank/DDBJ databases">
        <authorList>
            <person name="Peeters C."/>
        </authorList>
    </citation>
    <scope>NUCLEOTIDE SEQUENCE [LARGE SCALE GENOMIC DNA]</scope>
</reference>
<dbReference type="AlphaFoldDB" id="A0A158IJH0"/>
<dbReference type="PROSITE" id="PS00122">
    <property type="entry name" value="CARBOXYLESTERASE_B_1"/>
    <property type="match status" value="1"/>
</dbReference>
<evidence type="ECO:0000313" key="2">
    <source>
        <dbReference type="EMBL" id="SAL56772.1"/>
    </source>
</evidence>
<dbReference type="Gene3D" id="2.30.40.10">
    <property type="entry name" value="Urease, subunit C, domain 1"/>
    <property type="match status" value="1"/>
</dbReference>
<dbReference type="PANTHER" id="PTHR32027:SF9">
    <property type="entry name" value="BLL3847 PROTEIN"/>
    <property type="match status" value="1"/>
</dbReference>
<organism evidence="2 3">
    <name type="scientific">Caballeronia cordobensis</name>
    <name type="common">Burkholderia cordobensis</name>
    <dbReference type="NCBI Taxonomy" id="1353886"/>
    <lineage>
        <taxon>Bacteria</taxon>
        <taxon>Pseudomonadati</taxon>
        <taxon>Pseudomonadota</taxon>
        <taxon>Betaproteobacteria</taxon>
        <taxon>Burkholderiales</taxon>
        <taxon>Burkholderiaceae</taxon>
        <taxon>Caballeronia</taxon>
    </lineage>
</organism>
<accession>A0A158IJH0</accession>
<keyword evidence="3" id="KW-1185">Reference proteome</keyword>
<protein>
    <submittedName>
        <fullName evidence="2">Cytosine deaminase</fullName>
    </submittedName>
</protein>
<dbReference type="EMBL" id="FCNY02000013">
    <property type="protein sequence ID" value="SAL56772.1"/>
    <property type="molecule type" value="Genomic_DNA"/>
</dbReference>
<proteinExistence type="predicted"/>
<dbReference type="Pfam" id="PF07969">
    <property type="entry name" value="Amidohydro_3"/>
    <property type="match status" value="1"/>
</dbReference>
<dbReference type="Gene3D" id="3.20.20.140">
    <property type="entry name" value="Metal-dependent hydrolases"/>
    <property type="match status" value="1"/>
</dbReference>
<evidence type="ECO:0000259" key="1">
    <source>
        <dbReference type="Pfam" id="PF07969"/>
    </source>
</evidence>
<name>A0A158IJH0_CABCO</name>
<sequence length="400" mass="42518">MKPSIWIVDARPFGGAPVDVRITGASGGAVIDAIVPHGERQPAPGDTVIDGASALLLPGFVEGHTHLDKTTWGMPWYRNAVGPRLTDRIENERRWRAQSGHDAAAASRALALAFLREGTTRLRTHVDIDTDAGLRHLEGVCDTRAALADVLDMQIVAFPQSGVLKRPGTRELLDAALANGADVLGALDPASIDGDPAASLDVTFALATKHGKPIDMHLHEPGELGAFTFDLLLDRVEAHGYAGRVVVSHAFCLGALPDARRGALLERIARAGVALLTTAPASVPVPPFRETRAAGVTLFGGNDGIRDAWTPFGSPDMLDRARLIAMRYDLRRDDDLAAAFDCVSIEAARACGFADYGLAPGMRADLVLVDAENVAQAVAMRPPRRFVMANGTPIDSGFTR</sequence>
<dbReference type="SUPFAM" id="SSF51556">
    <property type="entry name" value="Metallo-dependent hydrolases"/>
    <property type="match status" value="1"/>
</dbReference>
<dbReference type="InterPro" id="IPR011059">
    <property type="entry name" value="Metal-dep_hydrolase_composite"/>
</dbReference>
<dbReference type="InterPro" id="IPR013108">
    <property type="entry name" value="Amidohydro_3"/>
</dbReference>
<gene>
    <name evidence="2" type="ORF">AWB70_04956</name>
</gene>
<dbReference type="SUPFAM" id="SSF51338">
    <property type="entry name" value="Composite domain of metallo-dependent hydrolases"/>
    <property type="match status" value="1"/>
</dbReference>
<dbReference type="InterPro" id="IPR019826">
    <property type="entry name" value="Carboxylesterase_B_AS"/>
</dbReference>
<dbReference type="InterPro" id="IPR052349">
    <property type="entry name" value="Metallo-hydrolase_Enzymes"/>
</dbReference>
<dbReference type="InterPro" id="IPR032466">
    <property type="entry name" value="Metal_Hydrolase"/>
</dbReference>